<dbReference type="InterPro" id="IPR050481">
    <property type="entry name" value="UDP-glycosyltransf_plant"/>
</dbReference>
<evidence type="ECO:0000256" key="3">
    <source>
        <dbReference type="ARBA" id="ARBA00022679"/>
    </source>
</evidence>
<dbReference type="AlphaFoldDB" id="A0AA88VCK0"/>
<reference evidence="4" key="1">
    <citation type="submission" date="2022-12" db="EMBL/GenBank/DDBJ databases">
        <title>Draft genome assemblies for two species of Escallonia (Escalloniales).</title>
        <authorList>
            <person name="Chanderbali A."/>
            <person name="Dervinis C."/>
            <person name="Anghel I."/>
            <person name="Soltis D."/>
            <person name="Soltis P."/>
            <person name="Zapata F."/>
        </authorList>
    </citation>
    <scope>NUCLEOTIDE SEQUENCE</scope>
    <source>
        <strain evidence="4">UCBG64.0493</strain>
        <tissue evidence="4">Leaf</tissue>
    </source>
</reference>
<dbReference type="EMBL" id="JAVXUP010002239">
    <property type="protein sequence ID" value="KAK3004535.1"/>
    <property type="molecule type" value="Genomic_DNA"/>
</dbReference>
<dbReference type="Gene3D" id="3.40.50.2000">
    <property type="entry name" value="Glycogen Phosphorylase B"/>
    <property type="match status" value="6"/>
</dbReference>
<dbReference type="GO" id="GO:0035251">
    <property type="term" value="F:UDP-glucosyltransferase activity"/>
    <property type="evidence" value="ECO:0007669"/>
    <property type="project" value="InterPro"/>
</dbReference>
<dbReference type="PANTHER" id="PTHR48048:SF76">
    <property type="entry name" value="UDP-GLYCOSYLTRANSFERASE 708D1-LIKE"/>
    <property type="match status" value="1"/>
</dbReference>
<dbReference type="GO" id="GO:0016138">
    <property type="term" value="P:glycoside biosynthetic process"/>
    <property type="evidence" value="ECO:0007669"/>
    <property type="project" value="UniProtKB-ARBA"/>
</dbReference>
<dbReference type="PROSITE" id="PS00375">
    <property type="entry name" value="UDPGT"/>
    <property type="match status" value="1"/>
</dbReference>
<dbReference type="PANTHER" id="PTHR48048">
    <property type="entry name" value="GLYCOSYLTRANSFERASE"/>
    <property type="match status" value="1"/>
</dbReference>
<sequence length="902" mass="98960">MSTPMACNQPQPHVALLPSAGMGHLTPFLRLAAMLASRSCTVTLITIQPTISEAESTHITSFFATHPHINRLDFHVHPSAPSDTTTDDPFFIRFGAISHSGHLLGPLLCSLSPPLSAIFSDFILTSGVSQVCEHLCIPNYTVITTSARFYSLMACLPYLSLEDHAKTGGSDNDVEIPGLGSLPPSIIPPPLFNSNHLFTNIIETNARFLPKAKGIFLNTFDGFEPETITAQNNGEVLTNLPPVLPIGPYEPYELKQGHHIPWLDDQPAESVVYVSFGSRTTMSKDQVRELGKGLKRSGHRFLWVLKASKVDKDDKEGVEELLGHSFLEETKNEGIVVKEWVQQEEILAHPAIGGFISHCGWNSVMEAAQTGVPVLAWPQHGDQKVNAEVVEKAELGIWARHWGWGGQKLVKGEEVAEKIVELMGDHILRANAKKVGQEARKATKVGGSSDKVLMEVIELPENVELQRHSSRTSTYSIPPKRHEPLDTLFSTCHHVSFRNCNVTFITIQSTAAGSPHDSSFFSTHPEIKHLEFEILPFGAFDASSFTINDLFIIQIEAINRSLHLLSPFLSSLSRPVSAIFSDFVLAAGLAQISGDLGIPHYLVSTTSARFYSTVAYLPTLISGTPAVFSGSSEEIEIPGLAPLPKSSIPLPWLDNSPSNHLLDAYLLPNARSLPNVNGILLNTFQWFEPEAIAALNSGKISSNLPPVFPVGPFEPYKLIKHHRFPWLDDQASESVVYVSFGSRDPMSADQIRELHNGLETKSAKGRGRILKGWVNQEDILAHPAIGGFVNQCEWDSVMEAAGQGVPMLAWPQHGDQRMNAEVVEKAGLGIWLKGSGWGGERLVKGEEIGKMVSQIMTDSNMRFKAKKVREEARKACQVDGSSEKVLRGVIERVKQKGQKLAN</sequence>
<proteinExistence type="inferred from homology"/>
<keyword evidence="5" id="KW-1185">Reference proteome</keyword>
<evidence type="ECO:0000313" key="5">
    <source>
        <dbReference type="Proteomes" id="UP001188597"/>
    </source>
</evidence>
<keyword evidence="2" id="KW-0328">Glycosyltransferase</keyword>
<dbReference type="Pfam" id="PF00201">
    <property type="entry name" value="UDPGT"/>
    <property type="match status" value="2"/>
</dbReference>
<evidence type="ECO:0000313" key="4">
    <source>
        <dbReference type="EMBL" id="KAK3004535.1"/>
    </source>
</evidence>
<organism evidence="4 5">
    <name type="scientific">Escallonia herrerae</name>
    <dbReference type="NCBI Taxonomy" id="1293975"/>
    <lineage>
        <taxon>Eukaryota</taxon>
        <taxon>Viridiplantae</taxon>
        <taxon>Streptophyta</taxon>
        <taxon>Embryophyta</taxon>
        <taxon>Tracheophyta</taxon>
        <taxon>Spermatophyta</taxon>
        <taxon>Magnoliopsida</taxon>
        <taxon>eudicotyledons</taxon>
        <taxon>Gunneridae</taxon>
        <taxon>Pentapetalae</taxon>
        <taxon>asterids</taxon>
        <taxon>campanulids</taxon>
        <taxon>Escalloniales</taxon>
        <taxon>Escalloniaceae</taxon>
        <taxon>Escallonia</taxon>
    </lineage>
</organism>
<evidence type="ECO:0000256" key="1">
    <source>
        <dbReference type="ARBA" id="ARBA00009995"/>
    </source>
</evidence>
<gene>
    <name evidence="4" type="ORF">RJ639_018833</name>
</gene>
<name>A0AA88VCK0_9ASTE</name>
<keyword evidence="3" id="KW-0808">Transferase</keyword>
<evidence type="ECO:0000256" key="2">
    <source>
        <dbReference type="ARBA" id="ARBA00022676"/>
    </source>
</evidence>
<comment type="similarity">
    <text evidence="1">Belongs to the UDP-glycosyltransferase family.</text>
</comment>
<accession>A0AA88VCK0</accession>
<comment type="caution">
    <text evidence="4">The sequence shown here is derived from an EMBL/GenBank/DDBJ whole genome shotgun (WGS) entry which is preliminary data.</text>
</comment>
<dbReference type="InterPro" id="IPR002213">
    <property type="entry name" value="UDP_glucos_trans"/>
</dbReference>
<dbReference type="InterPro" id="IPR035595">
    <property type="entry name" value="UDP_glycos_trans_CS"/>
</dbReference>
<dbReference type="FunFam" id="3.40.50.2000:FF:000060">
    <property type="entry name" value="Glycosyltransferase"/>
    <property type="match status" value="1"/>
</dbReference>
<protein>
    <submittedName>
        <fullName evidence="4">Uncharacterized protein</fullName>
    </submittedName>
</protein>
<dbReference type="CDD" id="cd03784">
    <property type="entry name" value="GT1_Gtf-like"/>
    <property type="match status" value="2"/>
</dbReference>
<dbReference type="SUPFAM" id="SSF53756">
    <property type="entry name" value="UDP-Glycosyltransferase/glycogen phosphorylase"/>
    <property type="match status" value="2"/>
</dbReference>
<dbReference type="Proteomes" id="UP001188597">
    <property type="component" value="Unassembled WGS sequence"/>
</dbReference>